<dbReference type="EMBL" id="CP032518">
    <property type="protein sequence ID" value="QEZ43702.1"/>
    <property type="molecule type" value="Genomic_DNA"/>
</dbReference>
<organism evidence="3 4">
    <name type="scientific">Cupriavidus oxalaticus</name>
    <dbReference type="NCBI Taxonomy" id="96344"/>
    <lineage>
        <taxon>Bacteria</taxon>
        <taxon>Pseudomonadati</taxon>
        <taxon>Pseudomonadota</taxon>
        <taxon>Betaproteobacteria</taxon>
        <taxon>Burkholderiales</taxon>
        <taxon>Burkholderiaceae</taxon>
        <taxon>Cupriavidus</taxon>
    </lineage>
</organism>
<comment type="similarity">
    <text evidence="1">Belongs to the UPF0065 (bug) family.</text>
</comment>
<sequence>MRRQYAVSSSPLRRLMLVAMATVGFSGLGIASAHADPFPAKPITLIVPAVAGGAMDGIARLVAQRLGTRLGQPVVVDSKPGAGGTVGMMLAAKAPADGHTLVIAADSYLTVTPRLMPAGAFQPTNALMPVVELGSSPMVLVVNPSLGVRTLPEYLAKVRGRPGTVTYGSAGSGSPHHLFMAMLDQQLGLKQVHVPYKGGAQAFADLLGGHVDSMFIVMSTAEPYIKSGKVIALGVSGSRRLAEQPNVPAIGEIVPGYESEFWFAILAPKGTPPAVVTRLNREIGAVLAEAKVTQGMQAIGVTPASGGTPDALVQKLRQEDAKMDKLIRSIGLKPE</sequence>
<dbReference type="PANTHER" id="PTHR42928:SF5">
    <property type="entry name" value="BLR1237 PROTEIN"/>
    <property type="match status" value="1"/>
</dbReference>
<dbReference type="Gene3D" id="3.40.190.150">
    <property type="entry name" value="Bordetella uptake gene, domain 1"/>
    <property type="match status" value="1"/>
</dbReference>
<dbReference type="PANTHER" id="PTHR42928">
    <property type="entry name" value="TRICARBOXYLATE-BINDING PROTEIN"/>
    <property type="match status" value="1"/>
</dbReference>
<protein>
    <submittedName>
        <fullName evidence="3">Tripartite tricarboxylate transporter substrate binding protein</fullName>
    </submittedName>
</protein>
<dbReference type="SUPFAM" id="SSF53850">
    <property type="entry name" value="Periplasmic binding protein-like II"/>
    <property type="match status" value="1"/>
</dbReference>
<dbReference type="Pfam" id="PF03401">
    <property type="entry name" value="TctC"/>
    <property type="match status" value="1"/>
</dbReference>
<dbReference type="InterPro" id="IPR042100">
    <property type="entry name" value="Bug_dom1"/>
</dbReference>
<evidence type="ECO:0000313" key="3">
    <source>
        <dbReference type="EMBL" id="QEZ43702.1"/>
    </source>
</evidence>
<dbReference type="Proteomes" id="UP000325743">
    <property type="component" value="Chromosome 1"/>
</dbReference>
<dbReference type="PIRSF" id="PIRSF017082">
    <property type="entry name" value="YflP"/>
    <property type="match status" value="1"/>
</dbReference>
<dbReference type="Gene3D" id="3.40.190.10">
    <property type="entry name" value="Periplasmic binding protein-like II"/>
    <property type="match status" value="1"/>
</dbReference>
<accession>A0A5P3VE94</accession>
<dbReference type="CDD" id="cd07012">
    <property type="entry name" value="PBP2_Bug_TTT"/>
    <property type="match status" value="1"/>
</dbReference>
<evidence type="ECO:0000256" key="1">
    <source>
        <dbReference type="ARBA" id="ARBA00006987"/>
    </source>
</evidence>
<reference evidence="3 4" key="1">
    <citation type="submission" date="2018-09" db="EMBL/GenBank/DDBJ databases">
        <title>Complete genome sequence of Cupriavidus oxalaticus T2, a bacterium capable of phenol tolerance and degradation.</title>
        <authorList>
            <person name="Yan J."/>
        </authorList>
    </citation>
    <scope>NUCLEOTIDE SEQUENCE [LARGE SCALE GENOMIC DNA]</scope>
    <source>
        <strain evidence="3 4">T2</strain>
    </source>
</reference>
<evidence type="ECO:0000256" key="2">
    <source>
        <dbReference type="SAM" id="SignalP"/>
    </source>
</evidence>
<name>A0A5P3VE94_9BURK</name>
<feature type="signal peptide" evidence="2">
    <location>
        <begin position="1"/>
        <end position="35"/>
    </location>
</feature>
<dbReference type="AlphaFoldDB" id="A0A5P3VE94"/>
<feature type="chain" id="PRO_5024974395" evidence="2">
    <location>
        <begin position="36"/>
        <end position="335"/>
    </location>
</feature>
<keyword evidence="2" id="KW-0732">Signal</keyword>
<proteinExistence type="inferred from homology"/>
<evidence type="ECO:0000313" key="4">
    <source>
        <dbReference type="Proteomes" id="UP000325743"/>
    </source>
</evidence>
<gene>
    <name evidence="3" type="ORF">D2917_05270</name>
</gene>
<dbReference type="InterPro" id="IPR005064">
    <property type="entry name" value="BUG"/>
</dbReference>